<evidence type="ECO:0000313" key="2">
    <source>
        <dbReference type="Proteomes" id="UP000050488"/>
    </source>
</evidence>
<proteinExistence type="predicted"/>
<dbReference type="PATRIC" id="fig|1544413.3.peg.885"/>
<keyword evidence="2" id="KW-1185">Reference proteome</keyword>
<dbReference type="AlphaFoldDB" id="A0A0Q0YIU7"/>
<dbReference type="RefSeq" id="WP_055176807.1">
    <property type="nucleotide sequence ID" value="NZ_JAUSQY010000001.1"/>
</dbReference>
<comment type="caution">
    <text evidence="1">The sequence shown here is derived from an EMBL/GenBank/DDBJ whole genome shotgun (WGS) entry which is preliminary data.</text>
</comment>
<reference evidence="1 2" key="1">
    <citation type="submission" date="2015-10" db="EMBL/GenBank/DDBJ databases">
        <title>Corynebacteirum lowii and Corynebacterium oculi species nova, derived from human clinical disease and and emended description of Corynebacterium mastiditis.</title>
        <authorList>
            <person name="Bernard K."/>
            <person name="Pacheco A.L."/>
            <person name="Mcdougall C."/>
            <person name="Burtx T."/>
            <person name="Weibe D."/>
            <person name="Tyler S."/>
            <person name="Olson A.B."/>
            <person name="Cnockaert M."/>
            <person name="Eguchi H."/>
            <person name="Kuwahara T."/>
            <person name="Nakayama-Imaohji H."/>
            <person name="Boudewijins M."/>
            <person name="Van Hoecke F."/>
            <person name="Bernier A.-M."/>
            <person name="Vandamme P."/>
        </authorList>
    </citation>
    <scope>NUCLEOTIDE SEQUENCE [LARGE SCALE GENOMIC DNA]</scope>
    <source>
        <strain evidence="1 2">NML 130206</strain>
    </source>
</reference>
<dbReference type="STRING" id="1544413.Clow_00880"/>
<protein>
    <submittedName>
        <fullName evidence="1">Uncharacterized protein</fullName>
    </submittedName>
</protein>
<accession>A0A0Q0YIU7</accession>
<organism evidence="1 2">
    <name type="scientific">Corynebacterium lowii</name>
    <dbReference type="NCBI Taxonomy" id="1544413"/>
    <lineage>
        <taxon>Bacteria</taxon>
        <taxon>Bacillati</taxon>
        <taxon>Actinomycetota</taxon>
        <taxon>Actinomycetes</taxon>
        <taxon>Mycobacteriales</taxon>
        <taxon>Corynebacteriaceae</taxon>
        <taxon>Corynebacterium</taxon>
    </lineage>
</organism>
<name>A0A0Q0YIU7_9CORY</name>
<gene>
    <name evidence="1" type="ORF">Clow_00880</name>
</gene>
<dbReference type="Proteomes" id="UP000050488">
    <property type="component" value="Unassembled WGS sequence"/>
</dbReference>
<dbReference type="EMBL" id="LKEV01000002">
    <property type="protein sequence ID" value="KQB86672.1"/>
    <property type="molecule type" value="Genomic_DNA"/>
</dbReference>
<sequence length="1165" mass="126128">MTDHGTGAQTGAGTPFADMTDSLLGWASQGELWLIERLAQHPYFPEAGLSSDELERCDRLFGLFLSRQVAAGADLPALWDVTPAMTSATLIFRASRLMDRGDFYTEYFAGLGLRPAEDWAAALEQAVPTLLSRAGLETPEGLSSVDALCYHAGVIHSEVAGLLELLDGLGEGKESEAAESAARETIAGSELTSLAVMAEQAPQRLERLLSGVQALRAFSTEHPTSWLDRDRLHLEPALPRLVDEAVVAELRERPVGTPERATAVGVAPREVRPRLVLDTQRGRVCLRLPEQRVATEYVGEGAHAEVSWRVSLAGTTRIFRTGRPWGEPTYAEALDVAVESQVREATVLDTTNGITWVVPVVDSEDPVLIFAANGQNLTDKVSLHHSELFVVVPDDAQLMDAVSGQQVPVLGTQPILGWSGWECRRVDAASIASLQVVRVGQAPSAMSHLRSVDPRQRVRFVHPVEPVPHVRTLNRLPVHAESLVADFPATVSGREEIWYLSISAYSGVGEPAEEIAEPEPLEVPAEGGAFQIFDPEAYDAPWVGEYLVRLRGPRNESFRHRYAIVEGMVGEPTIDAASRSVRIPAQGGLSPATLAVGHGEKEFSVSPRRIAVSSQEAGADFVVSTDEGDSLPLRFSPPALSFELGTTTYQPMWRTSRLYLGTRHIDPAGRIRVRATGELGNPRVSVRNQHGSPVRTVALKAEDAVTYSAPAEAIAQTVAVMPEGRLEFEWTDTSSNNRVSVTLAVMSSTPHATAVRVEEGALHFDDLMESRNLAAWVWPATAPWSVARHLREVTEVTPLPESLIDAGDLIVQLYAGDPFSALRAPQHPGATALRVEQPGYLKDQPEELTQLSAFLSEAEETPPASEQVLPVIWDHFGATSRERDVAHTIFEESPRAALRGLSGSLVPAHLQPGRMIVTGLVNHSFNLADGAPGREEDHRSPWITIMLQLGEVGGALGRAEGTKELKALLAELKKTAGPTLVNTLLTGRDSTLDSACIDASTVRIAHMDSAQQEQLMSMFFANADIVPGPIMEDGPRLMAVFETFRKREELNRLLTSEGLVKPAVSLLRALRSTHRALYSAARVRFDKLDGVNTEDKDNAWALAPVVSLVFALSARMHAHGLMGKSKTLDAAAQGWSQLADVVPDLVTGDVISAEAMALAASAARR</sequence>
<evidence type="ECO:0000313" key="1">
    <source>
        <dbReference type="EMBL" id="KQB86672.1"/>
    </source>
</evidence>